<name>F0W998_9STRA</name>
<dbReference type="InterPro" id="IPR053901">
    <property type="entry name" value="C5orf34-like"/>
</dbReference>
<gene>
    <name evidence="2" type="primary">AlNc14C39G3365</name>
    <name evidence="3" type="synonym">AlNc14C49G3890</name>
    <name evidence="2" type="ORF">ALNC14_038540</name>
    <name evidence="3" type="ORF">ALNC14_045000</name>
</gene>
<reference evidence="2" key="1">
    <citation type="journal article" date="2011" name="PLoS Biol.">
        <title>Gene gain and loss during evolution of obligate parasitism in the white rust pathogen of Arabidopsis thaliana.</title>
        <authorList>
            <person name="Kemen E."/>
            <person name="Gardiner A."/>
            <person name="Schultz-Larsen T."/>
            <person name="Kemen A.C."/>
            <person name="Balmuth A.L."/>
            <person name="Robert-Seilaniantz A."/>
            <person name="Bailey K."/>
            <person name="Holub E."/>
            <person name="Studholme D.J."/>
            <person name="Maclean D."/>
            <person name="Jones J.D."/>
        </authorList>
    </citation>
    <scope>NUCLEOTIDE SEQUENCE</scope>
</reference>
<dbReference type="InterPro" id="IPR027865">
    <property type="entry name" value="C5orf34-like_C"/>
</dbReference>
<protein>
    <submittedName>
        <fullName evidence="2">Uncharacterized protein AlNc14C39G3365</fullName>
    </submittedName>
    <submittedName>
        <fullName evidence="3">Uncharacterized protein AlNc14C49G3890</fullName>
    </submittedName>
</protein>
<reference evidence="2" key="2">
    <citation type="submission" date="2011-02" db="EMBL/GenBank/DDBJ databases">
        <authorList>
            <person name="MacLean D."/>
        </authorList>
    </citation>
    <scope>NUCLEOTIDE SEQUENCE</scope>
</reference>
<dbReference type="EMBL" id="FR824094">
    <property type="protein sequence ID" value="CCA18357.1"/>
    <property type="molecule type" value="Genomic_DNA"/>
</dbReference>
<sequence>MELHHCLIQKDASVLARFAGQKGICSLYVSPSGHKYSILQPDGKTCNHFTSTLLSAHATLLEKTLSLRNRFVVATEGNFAPFCHIATIPKQQKRSIRDSYDRVKLLKARWPNLRLIQASKASFYNESSKRFEMESLDGYARICLSFDSKMVDVCYQVQVVAGAHSEVLGIIQQQQTFPTELTPECFKYPVRLLQSVNKEEFKPSDFEEDDTSFTSQLPQNQACVTRDCSASTASSVGLLQYAHGSASKVLRETAVDIRDQVAYFSVAKPTHNRVYALHLEKNLLLECERGYFRMYQRNGTLLQQFTTVAIPLYVRSVQESDIEERFHLPPICRHAEVLLDISCANKRLAKAEKKEPNIKHGLIDDSNNSSGRFRAYADGRVRVLFSDRAILSLDTNLDTCKCLMPNGQSVTSTIQLAKESPQLREYIISALHYAQWAYATPQQRLQRHLLIQKRHAIVEHELRKIHISSNLNTGKIDNMVIGTAFKNPDRVHHLGEQVYKVLEYTARHIAEVEKLVECKSADGIPPNCSRSTIE</sequence>
<feature type="domain" description="C5orf34-like C-terminal" evidence="1">
    <location>
        <begin position="368"/>
        <end position="436"/>
    </location>
</feature>
<evidence type="ECO:0000313" key="2">
    <source>
        <dbReference type="EMBL" id="CCA17711.1"/>
    </source>
</evidence>
<dbReference type="HOGENOM" id="CLU_038111_0_0_1"/>
<dbReference type="PANTHER" id="PTHR34531:SF1">
    <property type="entry name" value="CHROMOSOME 5 OPEN READING FRAME 34"/>
    <property type="match status" value="1"/>
</dbReference>
<accession>F0W998</accession>
<dbReference type="AlphaFoldDB" id="F0W998"/>
<dbReference type="EMBL" id="FR824084">
    <property type="protein sequence ID" value="CCA17711.1"/>
    <property type="molecule type" value="Genomic_DNA"/>
</dbReference>
<dbReference type="Pfam" id="PF15016">
    <property type="entry name" value="C5orf34_C"/>
    <property type="match status" value="1"/>
</dbReference>
<evidence type="ECO:0000313" key="3">
    <source>
        <dbReference type="EMBL" id="CCA18357.1"/>
    </source>
</evidence>
<organism evidence="2">
    <name type="scientific">Albugo laibachii Nc14</name>
    <dbReference type="NCBI Taxonomy" id="890382"/>
    <lineage>
        <taxon>Eukaryota</taxon>
        <taxon>Sar</taxon>
        <taxon>Stramenopiles</taxon>
        <taxon>Oomycota</taxon>
        <taxon>Peronosporomycetes</taxon>
        <taxon>Albuginales</taxon>
        <taxon>Albuginaceae</taxon>
        <taxon>Albugo</taxon>
    </lineage>
</organism>
<proteinExistence type="predicted"/>
<evidence type="ECO:0000259" key="1">
    <source>
        <dbReference type="Pfam" id="PF15016"/>
    </source>
</evidence>
<dbReference type="PANTHER" id="PTHR34531">
    <property type="entry name" value="ZGC:153352"/>
    <property type="match status" value="1"/>
</dbReference>